<sequence length="173" mass="19606">MSPNVHMINKANSTPGESDKDFSNKVKVPSALGRSLTKTSVHTGTPDEDLTSLLRKTMRMSTLLDKTNKPERVFSYHEYNDKVRRENLYKQAVGSENFLTLDNSNRTSKLISDFTLAKINEKPVPPQTDVDLELGNVDVEVRTSKWYKSRRFFYALLVILALCIMIVPVVLLA</sequence>
<evidence type="ECO:0000313" key="4">
    <source>
        <dbReference type="Proteomes" id="UP001479436"/>
    </source>
</evidence>
<evidence type="ECO:0000313" key="3">
    <source>
        <dbReference type="EMBL" id="KAK9711157.1"/>
    </source>
</evidence>
<reference evidence="3 4" key="1">
    <citation type="submission" date="2023-04" db="EMBL/GenBank/DDBJ databases">
        <title>Genome of Basidiobolus ranarum AG-B5.</title>
        <authorList>
            <person name="Stajich J.E."/>
            <person name="Carter-House D."/>
            <person name="Gryganskyi A."/>
        </authorList>
    </citation>
    <scope>NUCLEOTIDE SEQUENCE [LARGE SCALE GENOMIC DNA]</scope>
    <source>
        <strain evidence="3 4">AG-B5</strain>
    </source>
</reference>
<dbReference type="Proteomes" id="UP001479436">
    <property type="component" value="Unassembled WGS sequence"/>
</dbReference>
<keyword evidence="2" id="KW-0472">Membrane</keyword>
<name>A0ABR2VZS4_9FUNG</name>
<protein>
    <submittedName>
        <fullName evidence="3">Uncharacterized protein</fullName>
    </submittedName>
</protein>
<comment type="caution">
    <text evidence="3">The sequence shown here is derived from an EMBL/GenBank/DDBJ whole genome shotgun (WGS) entry which is preliminary data.</text>
</comment>
<keyword evidence="2" id="KW-0812">Transmembrane</keyword>
<accession>A0ABR2VZS4</accession>
<dbReference type="EMBL" id="JASJQH010007298">
    <property type="protein sequence ID" value="KAK9711157.1"/>
    <property type="molecule type" value="Genomic_DNA"/>
</dbReference>
<evidence type="ECO:0000256" key="1">
    <source>
        <dbReference type="SAM" id="MobiDB-lite"/>
    </source>
</evidence>
<evidence type="ECO:0000256" key="2">
    <source>
        <dbReference type="SAM" id="Phobius"/>
    </source>
</evidence>
<proteinExistence type="predicted"/>
<feature type="region of interest" description="Disordered" evidence="1">
    <location>
        <begin position="1"/>
        <end position="24"/>
    </location>
</feature>
<gene>
    <name evidence="3" type="ORF">K7432_007991</name>
</gene>
<organism evidence="3 4">
    <name type="scientific">Basidiobolus ranarum</name>
    <dbReference type="NCBI Taxonomy" id="34480"/>
    <lineage>
        <taxon>Eukaryota</taxon>
        <taxon>Fungi</taxon>
        <taxon>Fungi incertae sedis</taxon>
        <taxon>Zoopagomycota</taxon>
        <taxon>Entomophthoromycotina</taxon>
        <taxon>Basidiobolomycetes</taxon>
        <taxon>Basidiobolales</taxon>
        <taxon>Basidiobolaceae</taxon>
        <taxon>Basidiobolus</taxon>
    </lineage>
</organism>
<feature type="transmembrane region" description="Helical" evidence="2">
    <location>
        <begin position="152"/>
        <end position="172"/>
    </location>
</feature>
<keyword evidence="4" id="KW-1185">Reference proteome</keyword>
<keyword evidence="2" id="KW-1133">Transmembrane helix</keyword>